<comment type="caution">
    <text evidence="1">The sequence shown here is derived from an EMBL/GenBank/DDBJ whole genome shotgun (WGS) entry which is preliminary data.</text>
</comment>
<gene>
    <name evidence="1" type="ORF">KACC15558_26250</name>
</gene>
<keyword evidence="2" id="KW-1185">Reference proteome</keyword>
<name>A0ABP9U5F4_9MICO</name>
<reference evidence="1 2" key="1">
    <citation type="submission" date="2024-02" db="EMBL/GenBank/DDBJ databases">
        <title>Characterization of antibiotic resistant novel bacterial strains and their environmental applications.</title>
        <authorList>
            <person name="Manzoor S."/>
            <person name="Abbas S."/>
            <person name="Arshad M."/>
            <person name="Li W.J."/>
            <person name="Ahmed I."/>
        </authorList>
    </citation>
    <scope>NUCLEOTIDE SEQUENCE [LARGE SCALE GENOMIC DNA]</scope>
    <source>
        <strain evidence="1 2">KACC 15558</strain>
    </source>
</reference>
<protein>
    <submittedName>
        <fullName evidence="1">Uncharacterized protein</fullName>
    </submittedName>
</protein>
<evidence type="ECO:0000313" key="1">
    <source>
        <dbReference type="EMBL" id="GAA5341584.1"/>
    </source>
</evidence>
<dbReference type="Proteomes" id="UP001498935">
    <property type="component" value="Unassembled WGS sequence"/>
</dbReference>
<dbReference type="EMBL" id="BAABNP010000011">
    <property type="protein sequence ID" value="GAA5341584.1"/>
    <property type="molecule type" value="Genomic_DNA"/>
</dbReference>
<accession>A0ABP9U5F4</accession>
<sequence>MADLTPYDTGKRLEPRVWVHGTVTSPDGEAREAVEADYGRVDFDNDMGATIATVFMEPSERGFQMRVDQHTDDYLKVIGATPPPALEPEAYTVDAEYRAQQMMVLHEGLHEVGREFSEHVFFYDDGDPFAFHPGNYVFMPAEARDGSCFAIEERYERGTDWSDDERVPVGWDWVDYGPAMMRDGTTRMRLQAEGTTLPSDIEHLISRARTWAAEHSEQAAAEERLQRTLLRARQQEDPGPTR</sequence>
<proteinExistence type="predicted"/>
<organism evidence="1 2">
    <name type="scientific">Brevibacterium ammoniilyticum</name>
    <dbReference type="NCBI Taxonomy" id="1046555"/>
    <lineage>
        <taxon>Bacteria</taxon>
        <taxon>Bacillati</taxon>
        <taxon>Actinomycetota</taxon>
        <taxon>Actinomycetes</taxon>
        <taxon>Micrococcales</taxon>
        <taxon>Brevibacteriaceae</taxon>
        <taxon>Brevibacterium</taxon>
    </lineage>
</organism>
<evidence type="ECO:0000313" key="2">
    <source>
        <dbReference type="Proteomes" id="UP001498935"/>
    </source>
</evidence>